<dbReference type="PANTHER" id="PTHR39178">
    <property type="entry name" value="HYPOTHETICAL RIBOSOME-ASSOCIATED PROTEIN"/>
    <property type="match status" value="1"/>
</dbReference>
<evidence type="ECO:0000256" key="1">
    <source>
        <dbReference type="ARBA" id="ARBA00022517"/>
    </source>
</evidence>
<evidence type="ECO:0000313" key="7">
    <source>
        <dbReference type="EMBL" id="QCI58091.1"/>
    </source>
</evidence>
<proteinExistence type="inferred from homology"/>
<evidence type="ECO:0000256" key="6">
    <source>
        <dbReference type="ARBA" id="ARBA00044538"/>
    </source>
</evidence>
<dbReference type="Proteomes" id="UP000298642">
    <property type="component" value="Chromosome"/>
</dbReference>
<dbReference type="GO" id="GO:0042254">
    <property type="term" value="P:ribosome biogenesis"/>
    <property type="evidence" value="ECO:0007669"/>
    <property type="project" value="UniProtKB-KW"/>
</dbReference>
<keyword evidence="1" id="KW-0690">Ribosome biogenesis</keyword>
<comment type="similarity">
    <text evidence="5">Belongs to the Prp family.</text>
</comment>
<dbReference type="Pfam" id="PF04327">
    <property type="entry name" value="Peptidase_Prp"/>
    <property type="match status" value="1"/>
</dbReference>
<dbReference type="GO" id="GO:0006508">
    <property type="term" value="P:proteolysis"/>
    <property type="evidence" value="ECO:0007669"/>
    <property type="project" value="UniProtKB-KW"/>
</dbReference>
<sequence>MTTVVFRMEGDRITGFEARGHSGYAEAGADIVCAAVTSAIRLVEATVNDVLGLAASVKVREQDASISLHLPGGLSPTAESTCQSLLAGLMVYFSALHDEYPDNIEVLEDD</sequence>
<keyword evidence="2 7" id="KW-0645">Protease</keyword>
<dbReference type="SUPFAM" id="SSF118010">
    <property type="entry name" value="TM1457-like"/>
    <property type="match status" value="1"/>
</dbReference>
<evidence type="ECO:0000313" key="8">
    <source>
        <dbReference type="Proteomes" id="UP000298642"/>
    </source>
</evidence>
<dbReference type="RefSeq" id="WP_021750085.1">
    <property type="nucleotide sequence ID" value="NZ_CAUWCU010000010.1"/>
</dbReference>
<evidence type="ECO:0000256" key="4">
    <source>
        <dbReference type="ARBA" id="ARBA00022807"/>
    </source>
</evidence>
<dbReference type="GeneID" id="89523354"/>
<evidence type="ECO:0000256" key="3">
    <source>
        <dbReference type="ARBA" id="ARBA00022801"/>
    </source>
</evidence>
<dbReference type="Gene3D" id="3.30.70.1490">
    <property type="entry name" value="Cysteine protease Prp"/>
    <property type="match status" value="1"/>
</dbReference>
<dbReference type="CDD" id="cd16332">
    <property type="entry name" value="Prp-like"/>
    <property type="match status" value="1"/>
</dbReference>
<keyword evidence="3" id="KW-0378">Hydrolase</keyword>
<dbReference type="GO" id="GO:0008234">
    <property type="term" value="F:cysteine-type peptidase activity"/>
    <property type="evidence" value="ECO:0007669"/>
    <property type="project" value="UniProtKB-KW"/>
</dbReference>
<dbReference type="InterPro" id="IPR036764">
    <property type="entry name" value="Peptidase_Prp_sf"/>
</dbReference>
<keyword evidence="8" id="KW-1185">Reference proteome</keyword>
<protein>
    <recommendedName>
        <fullName evidence="6">Ribosomal processing cysteine protease Prp</fullName>
    </recommendedName>
</protein>
<dbReference type="EMBL" id="CP034413">
    <property type="protein sequence ID" value="QCI58091.1"/>
    <property type="molecule type" value="Genomic_DNA"/>
</dbReference>
<dbReference type="AlphaFoldDB" id="A0A4D7AKD8"/>
<dbReference type="InterPro" id="IPR007422">
    <property type="entry name" value="Peptidase_Prp"/>
</dbReference>
<dbReference type="KEGG" id="obj:EIO64_01665"/>
<evidence type="ECO:0000256" key="2">
    <source>
        <dbReference type="ARBA" id="ARBA00022670"/>
    </source>
</evidence>
<reference evidence="8" key="1">
    <citation type="submission" date="2018-12" db="EMBL/GenBank/DDBJ databases">
        <title>Dusodibacter welbiota gen. nov., sp. nov., isolated from human faeces and emended description of the Oscillibacter genus.</title>
        <authorList>
            <person name="Le Roy T."/>
            <person name="Van der Smissen P."/>
            <person name="Delzenne N."/>
            <person name="Muccioli G."/>
            <person name="Collet J.F."/>
            <person name="Cani P.D."/>
        </authorList>
    </citation>
    <scope>NUCLEOTIDE SEQUENCE [LARGE SCALE GENOMIC DNA]</scope>
    <source>
        <strain evidence="8">J115</strain>
    </source>
</reference>
<accession>A0A4D7AKD8</accession>
<organism evidence="7 8">
    <name type="scientific">Dysosmobacter welbionis</name>
    <dbReference type="NCBI Taxonomy" id="2093857"/>
    <lineage>
        <taxon>Bacteria</taxon>
        <taxon>Bacillati</taxon>
        <taxon>Bacillota</taxon>
        <taxon>Clostridia</taxon>
        <taxon>Eubacteriales</taxon>
        <taxon>Oscillospiraceae</taxon>
        <taxon>Dysosmobacter</taxon>
    </lineage>
</organism>
<keyword evidence="4" id="KW-0788">Thiol protease</keyword>
<dbReference type="PANTHER" id="PTHR39178:SF1">
    <property type="entry name" value="RIBOSOMAL-PROCESSING CYSTEINE PROTEASE PRP"/>
    <property type="match status" value="1"/>
</dbReference>
<name>A0A4D7AKD8_9FIRM</name>
<evidence type="ECO:0000256" key="5">
    <source>
        <dbReference type="ARBA" id="ARBA00044503"/>
    </source>
</evidence>
<gene>
    <name evidence="7" type="ORF">EIO64_01665</name>
</gene>